<dbReference type="InterPro" id="IPR050638">
    <property type="entry name" value="AA-Vitamin_Transporters"/>
</dbReference>
<keyword evidence="5 6" id="KW-0472">Membrane</keyword>
<dbReference type="Pfam" id="PF00892">
    <property type="entry name" value="EamA"/>
    <property type="match status" value="2"/>
</dbReference>
<evidence type="ECO:0000259" key="7">
    <source>
        <dbReference type="Pfam" id="PF00892"/>
    </source>
</evidence>
<feature type="transmembrane region" description="Helical" evidence="6">
    <location>
        <begin position="53"/>
        <end position="73"/>
    </location>
</feature>
<evidence type="ECO:0000313" key="9">
    <source>
        <dbReference type="Proteomes" id="UP001500016"/>
    </source>
</evidence>
<reference evidence="9" key="1">
    <citation type="journal article" date="2019" name="Int. J. Syst. Evol. Microbiol.">
        <title>The Global Catalogue of Microorganisms (GCM) 10K type strain sequencing project: providing services to taxonomists for standard genome sequencing and annotation.</title>
        <authorList>
            <consortium name="The Broad Institute Genomics Platform"/>
            <consortium name="The Broad Institute Genome Sequencing Center for Infectious Disease"/>
            <person name="Wu L."/>
            <person name="Ma J."/>
        </authorList>
    </citation>
    <scope>NUCLEOTIDE SEQUENCE [LARGE SCALE GENOMIC DNA]</scope>
    <source>
        <strain evidence="9">JCM 15478</strain>
    </source>
</reference>
<keyword evidence="3 6" id="KW-0812">Transmembrane</keyword>
<dbReference type="RefSeq" id="WP_344528979.1">
    <property type="nucleotide sequence ID" value="NZ_BAAAPE010000008.1"/>
</dbReference>
<comment type="subcellular location">
    <subcellularLocation>
        <location evidence="1">Membrane</location>
        <topology evidence="1">Multi-pass membrane protein</topology>
    </subcellularLocation>
</comment>
<dbReference type="SUPFAM" id="SSF103481">
    <property type="entry name" value="Multidrug resistance efflux transporter EmrE"/>
    <property type="match status" value="2"/>
</dbReference>
<feature type="transmembrane region" description="Helical" evidence="6">
    <location>
        <begin position="266"/>
        <end position="285"/>
    </location>
</feature>
<feature type="transmembrane region" description="Helical" evidence="6">
    <location>
        <begin position="85"/>
        <end position="103"/>
    </location>
</feature>
<proteinExistence type="inferred from homology"/>
<evidence type="ECO:0000256" key="6">
    <source>
        <dbReference type="SAM" id="Phobius"/>
    </source>
</evidence>
<protein>
    <submittedName>
        <fullName evidence="8">EamA family transporter</fullName>
    </submittedName>
</protein>
<dbReference type="EMBL" id="BAAAPE010000008">
    <property type="protein sequence ID" value="GAA2078013.1"/>
    <property type="molecule type" value="Genomic_DNA"/>
</dbReference>
<accession>A0ABP5HIU2</accession>
<feature type="domain" description="EamA" evidence="7">
    <location>
        <begin position="26"/>
        <end position="159"/>
    </location>
</feature>
<evidence type="ECO:0000313" key="8">
    <source>
        <dbReference type="EMBL" id="GAA2078013.1"/>
    </source>
</evidence>
<dbReference type="PANTHER" id="PTHR32322">
    <property type="entry name" value="INNER MEMBRANE TRANSPORTER"/>
    <property type="match status" value="1"/>
</dbReference>
<dbReference type="InterPro" id="IPR037185">
    <property type="entry name" value="EmrE-like"/>
</dbReference>
<dbReference type="PANTHER" id="PTHR32322:SF2">
    <property type="entry name" value="EAMA DOMAIN-CONTAINING PROTEIN"/>
    <property type="match status" value="1"/>
</dbReference>
<sequence length="318" mass="31052">MSERVSVRPSPVASASVTPAPAPATGPLLVLTAAALWGTTGTVAGLAPAGASALSIGAATMGIGGLLTFLLAGRSAFAVPRGGGGALPRVLCGGLSVAVYPLAFYTAMAWAGVAVGTVVTIGSAPVFAALLERTLDGTRLTRRWAAATLAAGVGCVLLVLTGESHDGSAPHAAGGVALGLLGGAAYAAYTCCGSGLMRRGSTSRATMGAVFGLGALLLLPVLAVTGGPLLGEPRGLAVAGYLAVVPMCLAYVLFGAGLARTTPSTATTLTLLESVVAALLGVLVVGERLGAWAWTGVALVLVGLLLLTVRGRGRASEG</sequence>
<dbReference type="InterPro" id="IPR000620">
    <property type="entry name" value="EamA_dom"/>
</dbReference>
<comment type="caution">
    <text evidence="8">The sequence shown here is derived from an EMBL/GenBank/DDBJ whole genome shotgun (WGS) entry which is preliminary data.</text>
</comment>
<name>A0ABP5HIU2_9ACTN</name>
<feature type="transmembrane region" description="Helical" evidence="6">
    <location>
        <begin position="109"/>
        <end position="131"/>
    </location>
</feature>
<evidence type="ECO:0000256" key="1">
    <source>
        <dbReference type="ARBA" id="ARBA00004141"/>
    </source>
</evidence>
<feature type="transmembrane region" description="Helical" evidence="6">
    <location>
        <begin position="236"/>
        <end position="254"/>
    </location>
</feature>
<comment type="similarity">
    <text evidence="2">Belongs to the EamA transporter family.</text>
</comment>
<gene>
    <name evidence="8" type="ORF">GCM10009801_34590</name>
</gene>
<evidence type="ECO:0000256" key="5">
    <source>
        <dbReference type="ARBA" id="ARBA00023136"/>
    </source>
</evidence>
<evidence type="ECO:0000256" key="3">
    <source>
        <dbReference type="ARBA" id="ARBA00022692"/>
    </source>
</evidence>
<organism evidence="8 9">
    <name type="scientific">Streptomyces albiaxialis</name>
    <dbReference type="NCBI Taxonomy" id="329523"/>
    <lineage>
        <taxon>Bacteria</taxon>
        <taxon>Bacillati</taxon>
        <taxon>Actinomycetota</taxon>
        <taxon>Actinomycetes</taxon>
        <taxon>Kitasatosporales</taxon>
        <taxon>Streptomycetaceae</taxon>
        <taxon>Streptomyces</taxon>
    </lineage>
</organism>
<evidence type="ECO:0000256" key="2">
    <source>
        <dbReference type="ARBA" id="ARBA00007362"/>
    </source>
</evidence>
<keyword evidence="9" id="KW-1185">Reference proteome</keyword>
<feature type="domain" description="EamA" evidence="7">
    <location>
        <begin position="175"/>
        <end position="308"/>
    </location>
</feature>
<feature type="transmembrane region" description="Helical" evidence="6">
    <location>
        <begin position="291"/>
        <end position="309"/>
    </location>
</feature>
<feature type="transmembrane region" description="Helical" evidence="6">
    <location>
        <begin position="209"/>
        <end position="230"/>
    </location>
</feature>
<feature type="transmembrane region" description="Helical" evidence="6">
    <location>
        <begin position="143"/>
        <end position="160"/>
    </location>
</feature>
<evidence type="ECO:0000256" key="4">
    <source>
        <dbReference type="ARBA" id="ARBA00022989"/>
    </source>
</evidence>
<dbReference type="Proteomes" id="UP001500016">
    <property type="component" value="Unassembled WGS sequence"/>
</dbReference>
<keyword evidence="4 6" id="KW-1133">Transmembrane helix</keyword>
<feature type="transmembrane region" description="Helical" evidence="6">
    <location>
        <begin position="172"/>
        <end position="197"/>
    </location>
</feature>